<name>F2JIQ7_CELLD</name>
<reference evidence="2 3" key="1">
    <citation type="journal article" date="2011" name="J. Bacteriol.">
        <title>Complete genome sequence of the cellulose-degrading bacterium Cellulosilyticum lentocellum.</title>
        <authorList>
            <consortium name="US DOE Joint Genome Institute"/>
            <person name="Miller D.A."/>
            <person name="Suen G."/>
            <person name="Bruce D."/>
            <person name="Copeland A."/>
            <person name="Cheng J.F."/>
            <person name="Detter C."/>
            <person name="Goodwin L.A."/>
            <person name="Han C.S."/>
            <person name="Hauser L.J."/>
            <person name="Land M.L."/>
            <person name="Lapidus A."/>
            <person name="Lucas S."/>
            <person name="Meincke L."/>
            <person name="Pitluck S."/>
            <person name="Tapia R."/>
            <person name="Teshima H."/>
            <person name="Woyke T."/>
            <person name="Fox B.G."/>
            <person name="Angert E.R."/>
            <person name="Currie C.R."/>
        </authorList>
    </citation>
    <scope>NUCLEOTIDE SEQUENCE [LARGE SCALE GENOMIC DNA]</scope>
    <source>
        <strain evidence="3">ATCC 49066 / DSM 5427 / NCIMB 11756 / RHM5</strain>
    </source>
</reference>
<dbReference type="InterPro" id="IPR018310">
    <property type="entry name" value="Put_endonuclease_Z1-dom"/>
</dbReference>
<keyword evidence="3" id="KW-1185">Reference proteome</keyword>
<sequence length="927" mass="107032">MLNYSLPKYDMYRNRIKQARERGDEWETISLENDKEKLEKFIEQQRELNFWDITSEQWVDLVNLQKDAERNTIEIKYRTEQAMLMDEGQDSDVTIPQDERSSWQLYKKHLLDQGFKPKVVQNIEDTTLKLLRRLNNNTVDMEPIKGLVIGNVQSGKTANMAALMAMAADWGWNMFMVLSGTIENLRQQTQKRLFNDLNKPGNINWRGLEHLSKKSTYGQRAQDLRFEEDSADRHFTVCLKNSGRLRKLIEWLQADPNKQKQMKIIVIDDEADQAGINTADITKNERKTINKLIVNLVEGRDKQGKEITTKYRAMNYIGYTATPYANILNEAAPESLYPRNFISTLSVSDEYFGPQQIFGVDGMEYDGMNIIRLIEKEELDIVKEIHDGSYMMPTESLKDAMCWFICGAATMRYWGYNKPISMLIHTSQKQDHHEYVSGVINDWFATSSKDRILERCSKIWEDETNELTLEDFKEQYKDYGRMDQVREYPSFNEIEEEIKKLIYYPLSNIRLDEEQEFEYQEGIHLCIDNCKNSGVTEDGMYVRLAYPDSNNMPAVAPVFIVVGGATLSRGLTIEGLISTFFLRSVGQADTLMQMGRWFGYRRGYELLPRLWITERTRDQFRFLSTLDKELREEILHMDTLGTSPMSYGPKVKNSPKCSFIRITAKNKMQSAEETDMDYSGTSNQTTIFENSKEILMNNKLITEEFINSLGVSEKNSNKHAQGALIWRNISFDTIYSGLLKNFQFSRRNKVFNDIESVKEWIGKVTEEGNLANWNVIVSGKGKANQEDNNWKFINGSVDKVTRTRRKQNDNEMTIDIGVLREPKDLIADVDIESLDQDTKYLVEHYTPTAAKDIRSKAGLDLTPQLIIYLIDKGSKATTTNRKDLEAEEDIVGICINVPGGRRGSSLAKAVSIKFEDTLFNNEGDVEE</sequence>
<dbReference type="RefSeq" id="WP_013655280.1">
    <property type="nucleotide sequence ID" value="NC_015275.1"/>
</dbReference>
<evidence type="ECO:0000259" key="1">
    <source>
        <dbReference type="Pfam" id="PF10593"/>
    </source>
</evidence>
<feature type="domain" description="Putative endonuclease Z1" evidence="1">
    <location>
        <begin position="396"/>
        <end position="655"/>
    </location>
</feature>
<protein>
    <submittedName>
        <fullName evidence="2">Endonuclease, Z1 domain-containing protein</fullName>
    </submittedName>
</protein>
<keyword evidence="2" id="KW-0378">Hydrolase</keyword>
<dbReference type="AlphaFoldDB" id="F2JIQ7"/>
<dbReference type="InterPro" id="IPR027417">
    <property type="entry name" value="P-loop_NTPase"/>
</dbReference>
<evidence type="ECO:0000313" key="2">
    <source>
        <dbReference type="EMBL" id="ADZ81979.1"/>
    </source>
</evidence>
<dbReference type="KEGG" id="cle:Clole_0227"/>
<keyword evidence="2" id="KW-0540">Nuclease</keyword>
<gene>
    <name evidence="2" type="ordered locus">Clole_0227</name>
</gene>
<dbReference type="STRING" id="642492.Clole_0227"/>
<evidence type="ECO:0000313" key="3">
    <source>
        <dbReference type="Proteomes" id="UP000008467"/>
    </source>
</evidence>
<dbReference type="Pfam" id="PF10593">
    <property type="entry name" value="Z1"/>
    <property type="match status" value="1"/>
</dbReference>
<dbReference type="EMBL" id="CP002582">
    <property type="protein sequence ID" value="ADZ81979.1"/>
    <property type="molecule type" value="Genomic_DNA"/>
</dbReference>
<proteinExistence type="predicted"/>
<dbReference type="GO" id="GO:0004519">
    <property type="term" value="F:endonuclease activity"/>
    <property type="evidence" value="ECO:0007669"/>
    <property type="project" value="UniProtKB-KW"/>
</dbReference>
<keyword evidence="2" id="KW-0255">Endonuclease</keyword>
<dbReference type="SUPFAM" id="SSF52540">
    <property type="entry name" value="P-loop containing nucleoside triphosphate hydrolases"/>
    <property type="match status" value="1"/>
</dbReference>
<accession>F2JIQ7</accession>
<dbReference type="eggNOG" id="COG1100">
    <property type="taxonomic scope" value="Bacteria"/>
</dbReference>
<dbReference type="Proteomes" id="UP000008467">
    <property type="component" value="Chromosome"/>
</dbReference>
<organism evidence="2 3">
    <name type="scientific">Cellulosilyticum lentocellum (strain ATCC 49066 / DSM 5427 / NCIMB 11756 / RHM5)</name>
    <name type="common">Clostridium lentocellum</name>
    <dbReference type="NCBI Taxonomy" id="642492"/>
    <lineage>
        <taxon>Bacteria</taxon>
        <taxon>Bacillati</taxon>
        <taxon>Bacillota</taxon>
        <taxon>Clostridia</taxon>
        <taxon>Lachnospirales</taxon>
        <taxon>Cellulosilyticaceae</taxon>
        <taxon>Cellulosilyticum</taxon>
    </lineage>
</organism>
<dbReference type="HOGENOM" id="CLU_007800_1_0_9"/>